<name>A0A7X6A0I1_9ACTN</name>
<dbReference type="EMBL" id="JAASRO010000001">
    <property type="protein sequence ID" value="NIK57227.1"/>
    <property type="molecule type" value="Genomic_DNA"/>
</dbReference>
<organism evidence="1 2">
    <name type="scientific">Kribbella shirazensis</name>
    <dbReference type="NCBI Taxonomy" id="1105143"/>
    <lineage>
        <taxon>Bacteria</taxon>
        <taxon>Bacillati</taxon>
        <taxon>Actinomycetota</taxon>
        <taxon>Actinomycetes</taxon>
        <taxon>Propionibacteriales</taxon>
        <taxon>Kribbellaceae</taxon>
        <taxon>Kribbella</taxon>
    </lineage>
</organism>
<dbReference type="AlphaFoldDB" id="A0A7X6A0I1"/>
<accession>A0A7X6A0I1</accession>
<sequence length="118" mass="13084">MNPLYGIKRRLYRGGRPGPLARGINWIQRLQHSSGLLVPRYAVTLDVQAARGQAVLHRRGSEKVQLTEVPVADRPPILRHYLAVAPGARPHFPVDRGASDTAFAGIADRYPVFRIAAR</sequence>
<gene>
    <name evidence="1" type="ORF">BJY22_002944</name>
</gene>
<keyword evidence="2" id="KW-1185">Reference proteome</keyword>
<protein>
    <submittedName>
        <fullName evidence="1">Uncharacterized protein</fullName>
    </submittedName>
</protein>
<dbReference type="Proteomes" id="UP000555407">
    <property type="component" value="Unassembled WGS sequence"/>
</dbReference>
<evidence type="ECO:0000313" key="2">
    <source>
        <dbReference type="Proteomes" id="UP000555407"/>
    </source>
</evidence>
<proteinExistence type="predicted"/>
<reference evidence="1 2" key="1">
    <citation type="submission" date="2020-03" db="EMBL/GenBank/DDBJ databases">
        <title>Sequencing the genomes of 1000 actinobacteria strains.</title>
        <authorList>
            <person name="Klenk H.-P."/>
        </authorList>
    </citation>
    <scope>NUCLEOTIDE SEQUENCE [LARGE SCALE GENOMIC DNA]</scope>
    <source>
        <strain evidence="1 2">DSM 45490</strain>
    </source>
</reference>
<evidence type="ECO:0000313" key="1">
    <source>
        <dbReference type="EMBL" id="NIK57227.1"/>
    </source>
</evidence>
<dbReference type="RefSeq" id="WP_167207168.1">
    <property type="nucleotide sequence ID" value="NZ_JAASRO010000001.1"/>
</dbReference>
<comment type="caution">
    <text evidence="1">The sequence shown here is derived from an EMBL/GenBank/DDBJ whole genome shotgun (WGS) entry which is preliminary data.</text>
</comment>